<dbReference type="InterPro" id="IPR010662">
    <property type="entry name" value="RBBP9/YdeN"/>
</dbReference>
<dbReference type="OrthoDB" id="9804993at2"/>
<dbReference type="Proteomes" id="UP000274271">
    <property type="component" value="Unassembled WGS sequence"/>
</dbReference>
<name>A0A3P1CW19_9BACT</name>
<keyword evidence="1" id="KW-0378">Hydrolase</keyword>
<evidence type="ECO:0000313" key="1">
    <source>
        <dbReference type="EMBL" id="RRB17388.1"/>
    </source>
</evidence>
<dbReference type="InterPro" id="IPR029058">
    <property type="entry name" value="AB_hydrolase_fold"/>
</dbReference>
<keyword evidence="2" id="KW-1185">Reference proteome</keyword>
<gene>
    <name evidence="1" type="ORF">EHT87_03630</name>
</gene>
<comment type="caution">
    <text evidence="1">The sequence shown here is derived from an EMBL/GenBank/DDBJ whole genome shotgun (WGS) entry which is preliminary data.</text>
</comment>
<organism evidence="1 2">
    <name type="scientific">Larkinella knui</name>
    <dbReference type="NCBI Taxonomy" id="2025310"/>
    <lineage>
        <taxon>Bacteria</taxon>
        <taxon>Pseudomonadati</taxon>
        <taxon>Bacteroidota</taxon>
        <taxon>Cytophagia</taxon>
        <taxon>Cytophagales</taxon>
        <taxon>Spirosomataceae</taxon>
        <taxon>Larkinella</taxon>
    </lineage>
</organism>
<dbReference type="AlphaFoldDB" id="A0A3P1CW19"/>
<dbReference type="SUPFAM" id="SSF53474">
    <property type="entry name" value="alpha/beta-Hydrolases"/>
    <property type="match status" value="1"/>
</dbReference>
<protein>
    <submittedName>
        <fullName evidence="1">Alpha/beta fold hydrolase</fullName>
    </submittedName>
</protein>
<dbReference type="Gene3D" id="3.40.50.1820">
    <property type="entry name" value="alpha/beta hydrolase"/>
    <property type="match status" value="1"/>
</dbReference>
<sequence>MKKQVLFIHSAGPQGSHAGSDDLVAYLNDALGAKYRVLHPKMPEPENPSYAAWKLQLQSQLASITSDVILVGHSLGGSVLLKFLSEEKTETPIAGLCILGAPYWGNKGWKSTDFALPKDRSILLQIPNIILFHSRDDDVVPFDHLHEYAKNLPFVTVHELDHYGHLFVNGCPDLIHEIRRLFKKHVGKKSLQTP</sequence>
<proteinExistence type="predicted"/>
<accession>A0A3P1CW19</accession>
<evidence type="ECO:0000313" key="2">
    <source>
        <dbReference type="Proteomes" id="UP000274271"/>
    </source>
</evidence>
<dbReference type="GO" id="GO:0016787">
    <property type="term" value="F:hydrolase activity"/>
    <property type="evidence" value="ECO:0007669"/>
    <property type="project" value="UniProtKB-KW"/>
</dbReference>
<dbReference type="PANTHER" id="PTHR15394:SF3">
    <property type="entry name" value="SERINE HYDROLASE RBBP9"/>
    <property type="match status" value="1"/>
</dbReference>
<reference evidence="1 2" key="1">
    <citation type="submission" date="2018-11" db="EMBL/GenBank/DDBJ databases">
        <authorList>
            <person name="Zhou Z."/>
            <person name="Wang G."/>
        </authorList>
    </citation>
    <scope>NUCLEOTIDE SEQUENCE [LARGE SCALE GENOMIC DNA]</scope>
    <source>
        <strain evidence="1 2">KCTC42998</strain>
    </source>
</reference>
<dbReference type="EMBL" id="RQJP01000001">
    <property type="protein sequence ID" value="RRB17388.1"/>
    <property type="molecule type" value="Genomic_DNA"/>
</dbReference>
<dbReference type="Pfam" id="PF06821">
    <property type="entry name" value="Ser_hydrolase"/>
    <property type="match status" value="1"/>
</dbReference>
<dbReference type="RefSeq" id="WP_124903951.1">
    <property type="nucleotide sequence ID" value="NZ_RQJP01000001.1"/>
</dbReference>
<dbReference type="PANTHER" id="PTHR15394">
    <property type="entry name" value="SERINE HYDROLASE RBBP9"/>
    <property type="match status" value="1"/>
</dbReference>